<evidence type="ECO:0000256" key="1">
    <source>
        <dbReference type="ARBA" id="ARBA00022490"/>
    </source>
</evidence>
<comment type="function">
    <text evidence="10 11">Involved in cell wall formation. Catalyzes the final step in the synthesis of UDP-N-acetylmuramoyl-pentapeptide, the precursor of murein.</text>
</comment>
<dbReference type="SUPFAM" id="SSF63418">
    <property type="entry name" value="MurE/MurF N-terminal domain"/>
    <property type="match status" value="1"/>
</dbReference>
<dbReference type="GO" id="GO:0005524">
    <property type="term" value="F:ATP binding"/>
    <property type="evidence" value="ECO:0007669"/>
    <property type="project" value="UniProtKB-UniRule"/>
</dbReference>
<evidence type="ECO:0000256" key="4">
    <source>
        <dbReference type="ARBA" id="ARBA00022741"/>
    </source>
</evidence>
<feature type="domain" description="Mur ligase N-terminal catalytic" evidence="12">
    <location>
        <begin position="24"/>
        <end position="98"/>
    </location>
</feature>
<dbReference type="UniPathway" id="UPA00219"/>
<keyword evidence="9 10" id="KW-0961">Cell wall biogenesis/degradation</keyword>
<dbReference type="Gene3D" id="3.40.1390.10">
    <property type="entry name" value="MurE/MurF, N-terminal domain"/>
    <property type="match status" value="1"/>
</dbReference>
<dbReference type="InterPro" id="IPR036615">
    <property type="entry name" value="Mur_ligase_C_dom_sf"/>
</dbReference>
<dbReference type="InterPro" id="IPR013221">
    <property type="entry name" value="Mur_ligase_cen"/>
</dbReference>
<organism evidence="15 16">
    <name type="scientific">Shouchella lonarensis</name>
    <dbReference type="NCBI Taxonomy" id="1464122"/>
    <lineage>
        <taxon>Bacteria</taxon>
        <taxon>Bacillati</taxon>
        <taxon>Bacillota</taxon>
        <taxon>Bacilli</taxon>
        <taxon>Bacillales</taxon>
        <taxon>Bacillaceae</taxon>
        <taxon>Shouchella</taxon>
    </lineage>
</organism>
<comment type="catalytic activity">
    <reaction evidence="10 11">
        <text>D-alanyl-D-alanine + UDP-N-acetyl-alpha-D-muramoyl-L-alanyl-gamma-D-glutamyl-meso-2,6-diaminopimelate + ATP = UDP-N-acetyl-alpha-D-muramoyl-L-alanyl-gamma-D-glutamyl-meso-2,6-diaminopimeloyl-D-alanyl-D-alanine + ADP + phosphate + H(+)</text>
        <dbReference type="Rhea" id="RHEA:28374"/>
        <dbReference type="ChEBI" id="CHEBI:15378"/>
        <dbReference type="ChEBI" id="CHEBI:30616"/>
        <dbReference type="ChEBI" id="CHEBI:43474"/>
        <dbReference type="ChEBI" id="CHEBI:57822"/>
        <dbReference type="ChEBI" id="CHEBI:61386"/>
        <dbReference type="ChEBI" id="CHEBI:83905"/>
        <dbReference type="ChEBI" id="CHEBI:456216"/>
        <dbReference type="EC" id="6.3.2.10"/>
    </reaction>
</comment>
<dbReference type="EC" id="6.3.2.10" evidence="10 11"/>
<comment type="similarity">
    <text evidence="10">Belongs to the MurCDEF family. MurF subfamily.</text>
</comment>
<comment type="subcellular location">
    <subcellularLocation>
        <location evidence="10 11">Cytoplasm</location>
    </subcellularLocation>
</comment>
<evidence type="ECO:0000256" key="3">
    <source>
        <dbReference type="ARBA" id="ARBA00022618"/>
    </source>
</evidence>
<evidence type="ECO:0000256" key="7">
    <source>
        <dbReference type="ARBA" id="ARBA00022984"/>
    </source>
</evidence>
<dbReference type="GO" id="GO:0047480">
    <property type="term" value="F:UDP-N-acetylmuramoyl-tripeptide-D-alanyl-D-alanine ligase activity"/>
    <property type="evidence" value="ECO:0007669"/>
    <property type="project" value="UniProtKB-UniRule"/>
</dbReference>
<keyword evidence="2 10" id="KW-0436">Ligase</keyword>
<feature type="domain" description="Mur ligase central" evidence="14">
    <location>
        <begin position="109"/>
        <end position="293"/>
    </location>
</feature>
<dbReference type="OrthoDB" id="9801978at2"/>
<dbReference type="GO" id="GO:0008766">
    <property type="term" value="F:UDP-N-acetylmuramoylalanyl-D-glutamyl-2,6-diaminopimelate-D-alanyl-D-alanine ligase activity"/>
    <property type="evidence" value="ECO:0007669"/>
    <property type="project" value="RHEA"/>
</dbReference>
<evidence type="ECO:0000313" key="16">
    <source>
        <dbReference type="Proteomes" id="UP000242662"/>
    </source>
</evidence>
<keyword evidence="5 10" id="KW-0067">ATP-binding</keyword>
<dbReference type="AlphaFoldDB" id="A0A1G6HSC0"/>
<dbReference type="GO" id="GO:0009252">
    <property type="term" value="P:peptidoglycan biosynthetic process"/>
    <property type="evidence" value="ECO:0007669"/>
    <property type="project" value="UniProtKB-UniRule"/>
</dbReference>
<dbReference type="InterPro" id="IPR036565">
    <property type="entry name" value="Mur-like_cat_sf"/>
</dbReference>
<dbReference type="NCBIfam" id="TIGR01143">
    <property type="entry name" value="murF"/>
    <property type="match status" value="1"/>
</dbReference>
<dbReference type="PANTHER" id="PTHR43024">
    <property type="entry name" value="UDP-N-ACETYLMURAMOYL-TRIPEPTIDE--D-ALANYL-D-ALANINE LIGASE"/>
    <property type="match status" value="1"/>
</dbReference>
<dbReference type="Pfam" id="PF01225">
    <property type="entry name" value="Mur_ligase"/>
    <property type="match status" value="1"/>
</dbReference>
<dbReference type="Pfam" id="PF02875">
    <property type="entry name" value="Mur_ligase_C"/>
    <property type="match status" value="1"/>
</dbReference>
<dbReference type="HAMAP" id="MF_02019">
    <property type="entry name" value="MurF"/>
    <property type="match status" value="1"/>
</dbReference>
<dbReference type="RefSeq" id="WP_090775277.1">
    <property type="nucleotide sequence ID" value="NZ_FMYM01000004.1"/>
</dbReference>
<dbReference type="InterPro" id="IPR004101">
    <property type="entry name" value="Mur_ligase_C"/>
</dbReference>
<evidence type="ECO:0000256" key="10">
    <source>
        <dbReference type="HAMAP-Rule" id="MF_02019"/>
    </source>
</evidence>
<dbReference type="PANTHER" id="PTHR43024:SF1">
    <property type="entry name" value="UDP-N-ACETYLMURAMOYL-TRIPEPTIDE--D-ALANYL-D-ALANINE LIGASE"/>
    <property type="match status" value="1"/>
</dbReference>
<dbReference type="InterPro" id="IPR035911">
    <property type="entry name" value="MurE/MurF_N"/>
</dbReference>
<evidence type="ECO:0000256" key="5">
    <source>
        <dbReference type="ARBA" id="ARBA00022840"/>
    </source>
</evidence>
<keyword evidence="4 10" id="KW-0547">Nucleotide-binding</keyword>
<dbReference type="GO" id="GO:0051301">
    <property type="term" value="P:cell division"/>
    <property type="evidence" value="ECO:0007669"/>
    <property type="project" value="UniProtKB-KW"/>
</dbReference>
<keyword evidence="1 10" id="KW-0963">Cytoplasm</keyword>
<keyword evidence="7 10" id="KW-0573">Peptidoglycan synthesis</keyword>
<evidence type="ECO:0000259" key="12">
    <source>
        <dbReference type="Pfam" id="PF01225"/>
    </source>
</evidence>
<proteinExistence type="inferred from homology"/>
<feature type="binding site" evidence="10">
    <location>
        <begin position="111"/>
        <end position="117"/>
    </location>
    <ligand>
        <name>ATP</name>
        <dbReference type="ChEBI" id="CHEBI:30616"/>
    </ligand>
</feature>
<dbReference type="Gene3D" id="3.90.190.20">
    <property type="entry name" value="Mur ligase, C-terminal domain"/>
    <property type="match status" value="1"/>
</dbReference>
<gene>
    <name evidence="10" type="primary">murF</name>
    <name evidence="15" type="ORF">SAMN05421737_104159</name>
</gene>
<keyword evidence="8 10" id="KW-0131">Cell cycle</keyword>
<evidence type="ECO:0000259" key="13">
    <source>
        <dbReference type="Pfam" id="PF02875"/>
    </source>
</evidence>
<dbReference type="GO" id="GO:0071555">
    <property type="term" value="P:cell wall organization"/>
    <property type="evidence" value="ECO:0007669"/>
    <property type="project" value="UniProtKB-KW"/>
</dbReference>
<dbReference type="STRING" id="1464122.SAMN05421737_104159"/>
<keyword evidence="6 10" id="KW-0133">Cell shape</keyword>
<dbReference type="SUPFAM" id="SSF53244">
    <property type="entry name" value="MurD-like peptide ligases, peptide-binding domain"/>
    <property type="match status" value="1"/>
</dbReference>
<evidence type="ECO:0000256" key="6">
    <source>
        <dbReference type="ARBA" id="ARBA00022960"/>
    </source>
</evidence>
<reference evidence="16" key="1">
    <citation type="submission" date="2016-09" db="EMBL/GenBank/DDBJ databases">
        <authorList>
            <person name="Varghese N."/>
            <person name="Submissions S."/>
        </authorList>
    </citation>
    <scope>NUCLEOTIDE SEQUENCE [LARGE SCALE GENOMIC DNA]</scope>
    <source>
        <strain evidence="16">25nlg</strain>
    </source>
</reference>
<dbReference type="Gene3D" id="3.40.1190.10">
    <property type="entry name" value="Mur-like, catalytic domain"/>
    <property type="match status" value="1"/>
</dbReference>
<sequence>MIRRNLQDVAAMLKATASHSVGTTITGVAIDSRKVVPGNLFIPLQGNHSDGHAYIEQAIENGASAALWQKDATNAPTDFPLILVEDTLKALQQLAYAYRNQLKATFIGITGSNGKTTTKDMITNILATAYKVGKTAGNYNNEIGVPLTLLDLDEDVEMAVIEMGMGRPGDIRFLTDIVQPHIGIITNIGHAHIVNLGSLENIAAAKMELVAGIQPEGILLWNGDQPVLKEQVDKHDLRTKTFGAAPTNDFHVKNVSPYEGGSHMTISDSPFIFDVPFPGYHQAMNALTAIALARLVHLTDEHIQSGLHTPIPADKRNDVRTIGHITILDDTYKSNPESVRAALQTLYSIKTEAKKFFIMGDMIDMGDEAIQLHQQVADECTPEQLDGVFGLGELTSYTILAAEKTFGTAKARHFDQEESLMKHLRSLTNEPCILLFKASRALQFERLVEALEESLQR</sequence>
<feature type="domain" description="Mur ligase C-terminal" evidence="13">
    <location>
        <begin position="320"/>
        <end position="439"/>
    </location>
</feature>
<evidence type="ECO:0000256" key="9">
    <source>
        <dbReference type="ARBA" id="ARBA00023316"/>
    </source>
</evidence>
<dbReference type="EMBL" id="FMYM01000004">
    <property type="protein sequence ID" value="SDB97179.1"/>
    <property type="molecule type" value="Genomic_DNA"/>
</dbReference>
<evidence type="ECO:0000256" key="11">
    <source>
        <dbReference type="RuleBase" id="RU004136"/>
    </source>
</evidence>
<dbReference type="InterPro" id="IPR005863">
    <property type="entry name" value="UDP-N-AcMur_synth"/>
</dbReference>
<dbReference type="InterPro" id="IPR051046">
    <property type="entry name" value="MurCDEF_CellWall_CoF430Synth"/>
</dbReference>
<keyword evidence="3 10" id="KW-0132">Cell division</keyword>
<dbReference type="GO" id="GO:0008360">
    <property type="term" value="P:regulation of cell shape"/>
    <property type="evidence" value="ECO:0007669"/>
    <property type="project" value="UniProtKB-KW"/>
</dbReference>
<dbReference type="InterPro" id="IPR000713">
    <property type="entry name" value="Mur_ligase_N"/>
</dbReference>
<keyword evidence="16" id="KW-1185">Reference proteome</keyword>
<evidence type="ECO:0000256" key="8">
    <source>
        <dbReference type="ARBA" id="ARBA00023306"/>
    </source>
</evidence>
<dbReference type="Pfam" id="PF08245">
    <property type="entry name" value="Mur_ligase_M"/>
    <property type="match status" value="1"/>
</dbReference>
<dbReference type="SUPFAM" id="SSF53623">
    <property type="entry name" value="MurD-like peptide ligases, catalytic domain"/>
    <property type="match status" value="1"/>
</dbReference>
<evidence type="ECO:0000259" key="14">
    <source>
        <dbReference type="Pfam" id="PF08245"/>
    </source>
</evidence>
<comment type="pathway">
    <text evidence="10 11">Cell wall biogenesis; peptidoglycan biosynthesis.</text>
</comment>
<dbReference type="Proteomes" id="UP000242662">
    <property type="component" value="Unassembled WGS sequence"/>
</dbReference>
<evidence type="ECO:0000256" key="2">
    <source>
        <dbReference type="ARBA" id="ARBA00022598"/>
    </source>
</evidence>
<evidence type="ECO:0000313" key="15">
    <source>
        <dbReference type="EMBL" id="SDB97179.1"/>
    </source>
</evidence>
<dbReference type="GO" id="GO:0005737">
    <property type="term" value="C:cytoplasm"/>
    <property type="evidence" value="ECO:0007669"/>
    <property type="project" value="UniProtKB-SubCell"/>
</dbReference>
<accession>A0A1G6HSC0</accession>
<protein>
    <recommendedName>
        <fullName evidence="10 11">UDP-N-acetylmuramoyl-tripeptide--D-alanyl-D-alanine ligase</fullName>
        <ecNumber evidence="10 11">6.3.2.10</ecNumber>
    </recommendedName>
    <alternativeName>
        <fullName evidence="10">D-alanyl-D-alanine-adding enzyme</fullName>
    </alternativeName>
</protein>
<name>A0A1G6HSC0_9BACI</name>